<keyword evidence="5 7" id="KW-0472">Membrane</keyword>
<dbReference type="AlphaFoldDB" id="A0A1I5DHH5"/>
<dbReference type="InterPro" id="IPR008969">
    <property type="entry name" value="CarboxyPept-like_regulatory"/>
</dbReference>
<keyword evidence="6 7" id="KW-0998">Cell outer membrane</keyword>
<dbReference type="InterPro" id="IPR036942">
    <property type="entry name" value="Beta-barrel_TonB_sf"/>
</dbReference>
<reference evidence="10" key="1">
    <citation type="submission" date="2016-10" db="EMBL/GenBank/DDBJ databases">
        <authorList>
            <person name="Varghese N."/>
            <person name="Submissions S."/>
        </authorList>
    </citation>
    <scope>NUCLEOTIDE SEQUENCE [LARGE SCALE GENOMIC DNA]</scope>
    <source>
        <strain evidence="10">DSM 23925</strain>
    </source>
</reference>
<proteinExistence type="inferred from homology"/>
<keyword evidence="2 7" id="KW-0813">Transport</keyword>
<evidence type="ECO:0000256" key="2">
    <source>
        <dbReference type="ARBA" id="ARBA00022448"/>
    </source>
</evidence>
<evidence type="ECO:0000256" key="6">
    <source>
        <dbReference type="ARBA" id="ARBA00023237"/>
    </source>
</evidence>
<dbReference type="Proteomes" id="UP000198705">
    <property type="component" value="Unassembled WGS sequence"/>
</dbReference>
<dbReference type="Gene3D" id="2.40.170.20">
    <property type="entry name" value="TonB-dependent receptor, beta-barrel domain"/>
    <property type="match status" value="1"/>
</dbReference>
<dbReference type="NCBIfam" id="TIGR04056">
    <property type="entry name" value="OMP_RagA_SusC"/>
    <property type="match status" value="1"/>
</dbReference>
<feature type="chain" id="PRO_5011493417" evidence="8">
    <location>
        <begin position="23"/>
        <end position="1024"/>
    </location>
</feature>
<evidence type="ECO:0000256" key="7">
    <source>
        <dbReference type="PROSITE-ProRule" id="PRU01360"/>
    </source>
</evidence>
<dbReference type="PROSITE" id="PS52016">
    <property type="entry name" value="TONB_DEPENDENT_REC_3"/>
    <property type="match status" value="1"/>
</dbReference>
<keyword evidence="8" id="KW-0732">Signal</keyword>
<evidence type="ECO:0000256" key="5">
    <source>
        <dbReference type="ARBA" id="ARBA00023136"/>
    </source>
</evidence>
<dbReference type="SUPFAM" id="SSF49464">
    <property type="entry name" value="Carboxypeptidase regulatory domain-like"/>
    <property type="match status" value="1"/>
</dbReference>
<comment type="similarity">
    <text evidence="7">Belongs to the TonB-dependent receptor family.</text>
</comment>
<organism evidence="9 10">
    <name type="scientific">Bizionia echini</name>
    <dbReference type="NCBI Taxonomy" id="649333"/>
    <lineage>
        <taxon>Bacteria</taxon>
        <taxon>Pseudomonadati</taxon>
        <taxon>Bacteroidota</taxon>
        <taxon>Flavobacteriia</taxon>
        <taxon>Flavobacteriales</taxon>
        <taxon>Flavobacteriaceae</taxon>
        <taxon>Bizionia</taxon>
    </lineage>
</organism>
<comment type="subcellular location">
    <subcellularLocation>
        <location evidence="1 7">Cell outer membrane</location>
        <topology evidence="1 7">Multi-pass membrane protein</topology>
    </subcellularLocation>
</comment>
<sequence length="1024" mass="111036">MKTKFSGILTLFLAFVVQLTFAQEKTISGTISDENGLPLPGVNIIVKGTTTGTQSDFDGNYSINASPGDVLSYSFIGYTTKEMTVGASNNISFAMEVDSEALEEVIITALGVERTAGELTAATKVVEAEELTQAANPNVVQSLTGKVSGLQINTTNNGVNQTTRIVLRGNRSLTGNNQALIVIDGVISSANTLANLAPEIIASTNVIKGAGGSALYGSQGSNGVIIVTTKSGSSSEKIEVSINSSISFEDVAFVPERQTKYGQGWNGIHTSYENGGWGPEFDGTLQPVGLPQADGSYIMAPYTGDSDNIKEFFKTGTILQNGVTLSAGDKTGNILLSVNNQQTEFVVEGDELNRTTVLFKGNKQLGRWNVGGNVTYNTSSVKTTTSSLFTELLQTASNVPVELFENSGNEGHWTSYYRNPYWMRDNIRNSSNTTRMNGVANIKYDINDNINVVMNSSVRNFKSYSRNYTNEYIDTIGIGGGDHSTISQFGQSNSEETNIYNDIFVNFDYMLTDDISLTALVGNNIQDNMFSSTAVSGSNLTIPGYYNIDNITGRPTTSNTIQRDRRFSLLGSMDLGYKDFLFLSLTGRNDWTSRLADDRNSFFYPSVGLSFVATNAFPGLKKGGILNYAKISGNWAKVGNDRVGPYQINSTLNQATGYPFGGLNSFVLDQTIADPLLVNEFIESYEFNLNLAFFKGDRVRLDFSIYESKNSDLVTGITTSAASGLANTTVNIAESTTSGFEIDLGLTPIRTKDFRWDLDVNFATNETIIDKISDQSDEVALAAFADIGIFATAGEEFPLIKGTAYQRDPQGRVLIDPTTGNPLKTGSFQVLGKSNPDYIVGLNTAVNYKGIRLAAVMDYRTGHQFWAGTKDWLSWSGHLVESADGGRRGFIFPNSAINTGTAANPVYEANTNVITGGTTYANYLDYFSNEYRSVSENFVLDATAFKVRELSLSYAFSKDMLKNVGLSSLRLGVNARNPFIVLPAENRGYADPEIGRSSGNDQGLSVTGQYPITRTYGMTLNLTF</sequence>
<dbReference type="OrthoDB" id="9768177at2"/>
<dbReference type="Gene3D" id="2.60.40.1120">
    <property type="entry name" value="Carboxypeptidase-like, regulatory domain"/>
    <property type="match status" value="1"/>
</dbReference>
<gene>
    <name evidence="9" type="ORF">SAMN04487989_10828</name>
</gene>
<dbReference type="SUPFAM" id="SSF56935">
    <property type="entry name" value="Porins"/>
    <property type="match status" value="1"/>
</dbReference>
<dbReference type="RefSeq" id="WP_092209840.1">
    <property type="nucleotide sequence ID" value="NZ_FOVN01000008.1"/>
</dbReference>
<dbReference type="STRING" id="649333.SAMN04487989_10828"/>
<dbReference type="EMBL" id="FOVN01000008">
    <property type="protein sequence ID" value="SFN98587.1"/>
    <property type="molecule type" value="Genomic_DNA"/>
</dbReference>
<evidence type="ECO:0000256" key="3">
    <source>
        <dbReference type="ARBA" id="ARBA00022452"/>
    </source>
</evidence>
<keyword evidence="4 7" id="KW-0812">Transmembrane</keyword>
<evidence type="ECO:0000256" key="1">
    <source>
        <dbReference type="ARBA" id="ARBA00004571"/>
    </source>
</evidence>
<name>A0A1I5DHH5_9FLAO</name>
<keyword evidence="10" id="KW-1185">Reference proteome</keyword>
<evidence type="ECO:0000256" key="4">
    <source>
        <dbReference type="ARBA" id="ARBA00022692"/>
    </source>
</evidence>
<keyword evidence="3 7" id="KW-1134">Transmembrane beta strand</keyword>
<dbReference type="Gene3D" id="2.170.130.10">
    <property type="entry name" value="TonB-dependent receptor, plug domain"/>
    <property type="match status" value="1"/>
</dbReference>
<accession>A0A1I5DHH5</accession>
<evidence type="ECO:0000313" key="10">
    <source>
        <dbReference type="Proteomes" id="UP000198705"/>
    </source>
</evidence>
<evidence type="ECO:0000313" key="9">
    <source>
        <dbReference type="EMBL" id="SFN98587.1"/>
    </source>
</evidence>
<dbReference type="InterPro" id="IPR037066">
    <property type="entry name" value="Plug_dom_sf"/>
</dbReference>
<evidence type="ECO:0000256" key="8">
    <source>
        <dbReference type="SAM" id="SignalP"/>
    </source>
</evidence>
<dbReference type="InterPro" id="IPR023996">
    <property type="entry name" value="TonB-dep_OMP_SusC/RagA"/>
</dbReference>
<protein>
    <submittedName>
        <fullName evidence="9">TonB-linked outer membrane protein, SusC/RagA family</fullName>
    </submittedName>
</protein>
<dbReference type="Pfam" id="PF13715">
    <property type="entry name" value="CarbopepD_reg_2"/>
    <property type="match status" value="1"/>
</dbReference>
<dbReference type="GO" id="GO:0009279">
    <property type="term" value="C:cell outer membrane"/>
    <property type="evidence" value="ECO:0007669"/>
    <property type="project" value="UniProtKB-SubCell"/>
</dbReference>
<dbReference type="InterPro" id="IPR039426">
    <property type="entry name" value="TonB-dep_rcpt-like"/>
</dbReference>
<feature type="signal peptide" evidence="8">
    <location>
        <begin position="1"/>
        <end position="22"/>
    </location>
</feature>